<feature type="transmembrane region" description="Helical" evidence="1">
    <location>
        <begin position="226"/>
        <end position="243"/>
    </location>
</feature>
<organism evidence="2">
    <name type="scientific">Cladocopium goreaui</name>
    <dbReference type="NCBI Taxonomy" id="2562237"/>
    <lineage>
        <taxon>Eukaryota</taxon>
        <taxon>Sar</taxon>
        <taxon>Alveolata</taxon>
        <taxon>Dinophyceae</taxon>
        <taxon>Suessiales</taxon>
        <taxon>Symbiodiniaceae</taxon>
        <taxon>Cladocopium</taxon>
    </lineage>
</organism>
<keyword evidence="1" id="KW-1133">Transmembrane helix</keyword>
<dbReference type="OrthoDB" id="408241at2759"/>
<protein>
    <submittedName>
        <fullName evidence="4">Retrovirus-related Pol polyprotein from transposon TNT 1-94</fullName>
    </submittedName>
</protein>
<evidence type="ECO:0000313" key="2">
    <source>
        <dbReference type="EMBL" id="CAI4020656.1"/>
    </source>
</evidence>
<sequence length="244" mass="25907">MSSCEADEVLQSAGFAHFDHPVADVSVGFVQALPFGARPPLGLLIQDGSLCPPPHASACGGGDPGLPDRLGFRAMPMELWSFEKGSVSAGVGFVCARDVANSVLYATLMSEGEAPGISDATKSAIRTLLDLAEACSTRKIIMGLSPEHASCEGLACSLLRLGFQVISVRKCPVLNAALLLEFDMGPPAPLRGNHVISSDYTCSGTSECSTSAEAEPQGDFLGRKRYIRYMIINLYCIIIYIYIL</sequence>
<dbReference type="AlphaFoldDB" id="A0A9P1GSU6"/>
<evidence type="ECO:0000256" key="1">
    <source>
        <dbReference type="SAM" id="Phobius"/>
    </source>
</evidence>
<accession>A0A9P1GSU6</accession>
<reference evidence="3" key="2">
    <citation type="submission" date="2024-04" db="EMBL/GenBank/DDBJ databases">
        <authorList>
            <person name="Chen Y."/>
            <person name="Shah S."/>
            <person name="Dougan E. K."/>
            <person name="Thang M."/>
            <person name="Chan C."/>
        </authorList>
    </citation>
    <scope>NUCLEOTIDE SEQUENCE [LARGE SCALE GENOMIC DNA]</scope>
</reference>
<dbReference type="EMBL" id="CAMXCT030006824">
    <property type="protein sequence ID" value="CAL4807968.1"/>
    <property type="molecule type" value="Genomic_DNA"/>
</dbReference>
<evidence type="ECO:0000313" key="3">
    <source>
        <dbReference type="EMBL" id="CAL1174031.1"/>
    </source>
</evidence>
<keyword evidence="5" id="KW-1185">Reference proteome</keyword>
<keyword evidence="1" id="KW-0812">Transmembrane</keyword>
<dbReference type="EMBL" id="CAMXCT010006824">
    <property type="protein sequence ID" value="CAI4020656.1"/>
    <property type="molecule type" value="Genomic_DNA"/>
</dbReference>
<evidence type="ECO:0000313" key="5">
    <source>
        <dbReference type="Proteomes" id="UP001152797"/>
    </source>
</evidence>
<proteinExistence type="predicted"/>
<name>A0A9P1GSU6_9DINO</name>
<keyword evidence="1" id="KW-0472">Membrane</keyword>
<gene>
    <name evidence="2" type="ORF">C1SCF055_LOCUS45053</name>
</gene>
<dbReference type="Proteomes" id="UP001152797">
    <property type="component" value="Unassembled WGS sequence"/>
</dbReference>
<evidence type="ECO:0000313" key="4">
    <source>
        <dbReference type="EMBL" id="CAL4807968.1"/>
    </source>
</evidence>
<comment type="caution">
    <text evidence="2">The sequence shown here is derived from an EMBL/GenBank/DDBJ whole genome shotgun (WGS) entry which is preliminary data.</text>
</comment>
<dbReference type="EMBL" id="CAMXCT020006824">
    <property type="protein sequence ID" value="CAL1174031.1"/>
    <property type="molecule type" value="Genomic_DNA"/>
</dbReference>
<reference evidence="2" key="1">
    <citation type="submission" date="2022-10" db="EMBL/GenBank/DDBJ databases">
        <authorList>
            <person name="Chen Y."/>
            <person name="Dougan E. K."/>
            <person name="Chan C."/>
            <person name="Rhodes N."/>
            <person name="Thang M."/>
        </authorList>
    </citation>
    <scope>NUCLEOTIDE SEQUENCE</scope>
</reference>